<dbReference type="GO" id="GO:0046104">
    <property type="term" value="P:thymidine metabolic process"/>
    <property type="evidence" value="ECO:0007669"/>
    <property type="project" value="TreeGrafter"/>
</dbReference>
<dbReference type="Proteomes" id="UP000034794">
    <property type="component" value="Unassembled WGS sequence"/>
</dbReference>
<evidence type="ECO:0000256" key="3">
    <source>
        <dbReference type="ARBA" id="ARBA00022634"/>
    </source>
</evidence>
<dbReference type="PATRIC" id="fig|1618381.3.peg.550"/>
<feature type="binding site" evidence="8">
    <location>
        <begin position="83"/>
        <end position="86"/>
    </location>
    <ligand>
        <name>ATP</name>
        <dbReference type="ChEBI" id="CHEBI:30616"/>
    </ligand>
</feature>
<keyword evidence="8" id="KW-0862">Zinc</keyword>
<dbReference type="SUPFAM" id="SSF57716">
    <property type="entry name" value="Glucocorticoid receptor-like (DNA-binding domain)"/>
    <property type="match status" value="1"/>
</dbReference>
<evidence type="ECO:0000256" key="5">
    <source>
        <dbReference type="ARBA" id="ARBA00022741"/>
    </source>
</evidence>
<evidence type="ECO:0000256" key="9">
    <source>
        <dbReference type="PIRSR" id="PIRSR035805-1"/>
    </source>
</evidence>
<accession>A0A0G1PKK5</accession>
<dbReference type="Gene3D" id="3.40.50.300">
    <property type="entry name" value="P-loop containing nucleotide triphosphate hydrolases"/>
    <property type="match status" value="1"/>
</dbReference>
<dbReference type="GO" id="GO:0071897">
    <property type="term" value="P:DNA biosynthetic process"/>
    <property type="evidence" value="ECO:0007669"/>
    <property type="project" value="UniProtKB-KW"/>
</dbReference>
<keyword evidence="3 8" id="KW-0237">DNA synthesis</keyword>
<comment type="catalytic activity">
    <reaction evidence="8 11">
        <text>thymidine + ATP = dTMP + ADP + H(+)</text>
        <dbReference type="Rhea" id="RHEA:19129"/>
        <dbReference type="ChEBI" id="CHEBI:15378"/>
        <dbReference type="ChEBI" id="CHEBI:17748"/>
        <dbReference type="ChEBI" id="CHEBI:30616"/>
        <dbReference type="ChEBI" id="CHEBI:63528"/>
        <dbReference type="ChEBI" id="CHEBI:456216"/>
        <dbReference type="EC" id="2.7.1.21"/>
    </reaction>
</comment>
<evidence type="ECO:0000313" key="13">
    <source>
        <dbReference type="EMBL" id="KKU33261.1"/>
    </source>
</evidence>
<gene>
    <name evidence="8" type="primary">tdk</name>
    <name evidence="13" type="ORF">UX47_C0005G0063</name>
</gene>
<dbReference type="AlphaFoldDB" id="A0A0G1PKK5"/>
<comment type="subcellular location">
    <subcellularLocation>
        <location evidence="8">Cytoplasm</location>
    </subcellularLocation>
</comment>
<comment type="subunit">
    <text evidence="8">Homotetramer.</text>
</comment>
<keyword evidence="4 8" id="KW-0808">Transferase</keyword>
<keyword evidence="8" id="KW-0479">Metal-binding</keyword>
<reference evidence="13 14" key="1">
    <citation type="journal article" date="2015" name="Nature">
        <title>rRNA introns, odd ribosomes, and small enigmatic genomes across a large radiation of phyla.</title>
        <authorList>
            <person name="Brown C.T."/>
            <person name="Hug L.A."/>
            <person name="Thomas B.C."/>
            <person name="Sharon I."/>
            <person name="Castelle C.J."/>
            <person name="Singh A."/>
            <person name="Wilkins M.J."/>
            <person name="Williams K.H."/>
            <person name="Banfield J.F."/>
        </authorList>
    </citation>
    <scope>NUCLEOTIDE SEQUENCE [LARGE SCALE GENOMIC DNA]</scope>
</reference>
<keyword evidence="7 8" id="KW-0067">ATP-binding</keyword>
<dbReference type="Gene3D" id="3.30.60.20">
    <property type="match status" value="1"/>
</dbReference>
<sequence length="202" mass="22433">MTENLKGISGSMFAGKTELLLKEISRTEMAGYKVHVFKPSIDTRWGLYEIHSHSGGSHAATPINHPYEIIEQLETDADLVAIDEIQFFEPEIIDVVRFLLDQDIRVIFAGLALDFRGESFGSMPDLLALCDEIERPSAICQYPIPEKKTGKCGAGATRTQRIVNGQPANYNDPIVLIGASQEYEARCPNHHEVPGKPKPKIK</sequence>
<feature type="active site" description="Proton acceptor" evidence="8 9">
    <location>
        <position position="84"/>
    </location>
</feature>
<feature type="binding site" evidence="8">
    <location>
        <position position="190"/>
    </location>
    <ligand>
        <name>Zn(2+)</name>
        <dbReference type="ChEBI" id="CHEBI:29105"/>
    </ligand>
</feature>
<dbReference type="InterPro" id="IPR027417">
    <property type="entry name" value="P-loop_NTPase"/>
</dbReference>
<evidence type="ECO:0000313" key="14">
    <source>
        <dbReference type="Proteomes" id="UP000034794"/>
    </source>
</evidence>
<evidence type="ECO:0000256" key="10">
    <source>
        <dbReference type="PIRSR" id="PIRSR035805-2"/>
    </source>
</evidence>
<evidence type="ECO:0000256" key="2">
    <source>
        <dbReference type="ARBA" id="ARBA00012118"/>
    </source>
</evidence>
<organism evidence="13 14">
    <name type="scientific">Candidatus Collierbacteria bacterium GW2011_GWA2_46_26</name>
    <dbReference type="NCBI Taxonomy" id="1618381"/>
    <lineage>
        <taxon>Bacteria</taxon>
        <taxon>Candidatus Collieribacteriota</taxon>
    </lineage>
</organism>
<dbReference type="GO" id="GO:0005829">
    <property type="term" value="C:cytosol"/>
    <property type="evidence" value="ECO:0007669"/>
    <property type="project" value="TreeGrafter"/>
</dbReference>
<dbReference type="GO" id="GO:0004797">
    <property type="term" value="F:thymidine kinase activity"/>
    <property type="evidence" value="ECO:0007669"/>
    <property type="project" value="UniProtKB-UniRule"/>
</dbReference>
<evidence type="ECO:0000256" key="12">
    <source>
        <dbReference type="RuleBase" id="RU004165"/>
    </source>
</evidence>
<dbReference type="Pfam" id="PF00265">
    <property type="entry name" value="TK"/>
    <property type="match status" value="1"/>
</dbReference>
<feature type="binding site" evidence="10">
    <location>
        <begin position="175"/>
        <end position="178"/>
    </location>
    <ligand>
        <name>substrate</name>
    </ligand>
</feature>
<evidence type="ECO:0000256" key="7">
    <source>
        <dbReference type="ARBA" id="ARBA00022840"/>
    </source>
</evidence>
<dbReference type="PIRSF" id="PIRSF035805">
    <property type="entry name" value="TK_cell"/>
    <property type="match status" value="1"/>
</dbReference>
<evidence type="ECO:0000256" key="4">
    <source>
        <dbReference type="ARBA" id="ARBA00022679"/>
    </source>
</evidence>
<dbReference type="GO" id="GO:0005524">
    <property type="term" value="F:ATP binding"/>
    <property type="evidence" value="ECO:0007669"/>
    <property type="project" value="UniProtKB-UniRule"/>
</dbReference>
<dbReference type="EC" id="2.7.1.21" evidence="2 8"/>
<dbReference type="SUPFAM" id="SSF52540">
    <property type="entry name" value="P-loop containing nucleoside triphosphate hydrolases"/>
    <property type="match status" value="1"/>
</dbReference>
<keyword evidence="6 8" id="KW-0418">Kinase</keyword>
<feature type="binding site" evidence="8">
    <location>
        <position position="140"/>
    </location>
    <ligand>
        <name>Zn(2+)</name>
        <dbReference type="ChEBI" id="CHEBI:29105"/>
    </ligand>
</feature>
<dbReference type="HAMAP" id="MF_00124">
    <property type="entry name" value="Thymidine_kinase"/>
    <property type="match status" value="1"/>
</dbReference>
<dbReference type="PANTHER" id="PTHR11441:SF0">
    <property type="entry name" value="THYMIDINE KINASE, CYTOSOLIC"/>
    <property type="match status" value="1"/>
</dbReference>
<dbReference type="GO" id="GO:0008270">
    <property type="term" value="F:zinc ion binding"/>
    <property type="evidence" value="ECO:0007669"/>
    <property type="project" value="UniProtKB-UniRule"/>
</dbReference>
<feature type="binding site" evidence="10">
    <location>
        <position position="183"/>
    </location>
    <ligand>
        <name>substrate</name>
    </ligand>
</feature>
<dbReference type="PANTHER" id="PTHR11441">
    <property type="entry name" value="THYMIDINE KINASE"/>
    <property type="match status" value="1"/>
</dbReference>
<dbReference type="InterPro" id="IPR001267">
    <property type="entry name" value="Thymidine_kinase"/>
</dbReference>
<dbReference type="EMBL" id="LCMI01000005">
    <property type="protein sequence ID" value="KKU33261.1"/>
    <property type="molecule type" value="Genomic_DNA"/>
</dbReference>
<keyword evidence="5 8" id="KW-0547">Nucleotide-binding</keyword>
<dbReference type="NCBIfam" id="NF003296">
    <property type="entry name" value="PRK04296.1-1"/>
    <property type="match status" value="1"/>
</dbReference>
<feature type="binding site" evidence="8">
    <location>
        <begin position="10"/>
        <end position="17"/>
    </location>
    <ligand>
        <name>ATP</name>
        <dbReference type="ChEBI" id="CHEBI:30616"/>
    </ligand>
</feature>
<name>A0A0G1PKK5_9BACT</name>
<keyword evidence="8" id="KW-0963">Cytoplasm</keyword>
<comment type="similarity">
    <text evidence="1 8 12">Belongs to the thymidine kinase family.</text>
</comment>
<evidence type="ECO:0000256" key="1">
    <source>
        <dbReference type="ARBA" id="ARBA00007587"/>
    </source>
</evidence>
<comment type="caution">
    <text evidence="13">The sequence shown here is derived from an EMBL/GenBank/DDBJ whole genome shotgun (WGS) entry which is preliminary data.</text>
</comment>
<feature type="binding site" evidence="8">
    <location>
        <position position="187"/>
    </location>
    <ligand>
        <name>Zn(2+)</name>
        <dbReference type="ChEBI" id="CHEBI:29105"/>
    </ligand>
</feature>
<proteinExistence type="inferred from homology"/>
<evidence type="ECO:0000256" key="11">
    <source>
        <dbReference type="RuleBase" id="RU000544"/>
    </source>
</evidence>
<evidence type="ECO:0000256" key="6">
    <source>
        <dbReference type="ARBA" id="ARBA00022777"/>
    </source>
</evidence>
<protein>
    <recommendedName>
        <fullName evidence="2 8">Thymidine kinase</fullName>
        <ecNumber evidence="2 8">2.7.1.21</ecNumber>
    </recommendedName>
</protein>
<feature type="binding site" evidence="8">
    <location>
        <position position="152"/>
    </location>
    <ligand>
        <name>Zn(2+)</name>
        <dbReference type="ChEBI" id="CHEBI:29105"/>
    </ligand>
</feature>
<evidence type="ECO:0000256" key="8">
    <source>
        <dbReference type="HAMAP-Rule" id="MF_00124"/>
    </source>
</evidence>